<feature type="transmembrane region" description="Helical" evidence="1">
    <location>
        <begin position="60"/>
        <end position="77"/>
    </location>
</feature>
<dbReference type="Proteomes" id="UP000262969">
    <property type="component" value="Unassembled WGS sequence"/>
</dbReference>
<sequence>MKKYVSFFRMRFSTGLQYRQAAIAGMSTQFVWGAMEILLFKAFYEADPSAFPMEFSALTSYIWLQQAFLALYMMWFLEREIFDSITSGGIAYELCRPLDLYSMWFARNIANRLSKAVLRCIPILLLAACLPKPYGMKPPRSFIIFILFLISMGLALVVTVAFSMILYILCFYTISPLGIRMVAFSLVEFFSGSVVPLPFLPDGIRQVCEVLPFASMQNVPFRVYSGDLSGIDGYGAISLQLFWAFALITFGKWLLKKAQNRVVVQGG</sequence>
<organism evidence="2 3">
    <name type="scientific">Lachnoclostridium phytofermentans</name>
    <dbReference type="NCBI Taxonomy" id="66219"/>
    <lineage>
        <taxon>Bacteria</taxon>
        <taxon>Bacillati</taxon>
        <taxon>Bacillota</taxon>
        <taxon>Clostridia</taxon>
        <taxon>Lachnospirales</taxon>
        <taxon>Lachnospiraceae</taxon>
    </lineage>
</organism>
<evidence type="ECO:0000313" key="3">
    <source>
        <dbReference type="Proteomes" id="UP000262969"/>
    </source>
</evidence>
<feature type="transmembrane region" description="Helical" evidence="1">
    <location>
        <begin position="21"/>
        <end position="40"/>
    </location>
</feature>
<reference evidence="2 3" key="1">
    <citation type="journal article" date="2018" name="Nat. Biotechnol.">
        <title>A standardized bacterial taxonomy based on genome phylogeny substantially revises the tree of life.</title>
        <authorList>
            <person name="Parks D.H."/>
            <person name="Chuvochina M."/>
            <person name="Waite D.W."/>
            <person name="Rinke C."/>
            <person name="Skarshewski A."/>
            <person name="Chaumeil P.A."/>
            <person name="Hugenholtz P."/>
        </authorList>
    </citation>
    <scope>NUCLEOTIDE SEQUENCE [LARGE SCALE GENOMIC DNA]</scope>
    <source>
        <strain evidence="2">UBA11728</strain>
    </source>
</reference>
<keyword evidence="1" id="KW-0812">Transmembrane</keyword>
<keyword evidence="1" id="KW-0472">Membrane</keyword>
<name>A0A3D2X540_9FIRM</name>
<protein>
    <submittedName>
        <fullName evidence="2">ABC transporter permease</fullName>
    </submittedName>
</protein>
<accession>A0A3D2X540</accession>
<dbReference type="PANTHER" id="PTHR36832">
    <property type="entry name" value="SLR1174 PROTEIN-RELATED"/>
    <property type="match status" value="1"/>
</dbReference>
<comment type="caution">
    <text evidence="2">The sequence shown here is derived from an EMBL/GenBank/DDBJ whole genome shotgun (WGS) entry which is preliminary data.</text>
</comment>
<dbReference type="AlphaFoldDB" id="A0A3D2X540"/>
<feature type="transmembrane region" description="Helical" evidence="1">
    <location>
        <begin position="234"/>
        <end position="255"/>
    </location>
</feature>
<dbReference type="EMBL" id="DPVV01000183">
    <property type="protein sequence ID" value="HCL01827.1"/>
    <property type="molecule type" value="Genomic_DNA"/>
</dbReference>
<keyword evidence="1" id="KW-1133">Transmembrane helix</keyword>
<evidence type="ECO:0000256" key="1">
    <source>
        <dbReference type="SAM" id="Phobius"/>
    </source>
</evidence>
<proteinExistence type="predicted"/>
<feature type="transmembrane region" description="Helical" evidence="1">
    <location>
        <begin position="142"/>
        <end position="169"/>
    </location>
</feature>
<gene>
    <name evidence="2" type="ORF">DHW61_05330</name>
</gene>
<evidence type="ECO:0000313" key="2">
    <source>
        <dbReference type="EMBL" id="HCL01827.1"/>
    </source>
</evidence>
<dbReference type="PANTHER" id="PTHR36832:SF2">
    <property type="entry name" value="INTEGRAL MEMBRANE PROTEIN"/>
    <property type="match status" value="1"/>
</dbReference>